<proteinExistence type="inferred from homology"/>
<evidence type="ECO:0000256" key="2">
    <source>
        <dbReference type="ARBA" id="ARBA00022676"/>
    </source>
</evidence>
<dbReference type="InterPro" id="IPR028098">
    <property type="entry name" value="Glyco_trans_4-like_N"/>
</dbReference>
<dbReference type="Proteomes" id="UP000177871">
    <property type="component" value="Unassembled WGS sequence"/>
</dbReference>
<dbReference type="SUPFAM" id="SSF53756">
    <property type="entry name" value="UDP-Glycosyltransferase/glycogen phosphorylase"/>
    <property type="match status" value="1"/>
</dbReference>
<reference evidence="5 6" key="1">
    <citation type="journal article" date="2016" name="Nat. Commun.">
        <title>Thousands of microbial genomes shed light on interconnected biogeochemical processes in an aquifer system.</title>
        <authorList>
            <person name="Anantharaman K."/>
            <person name="Brown C.T."/>
            <person name="Hug L.A."/>
            <person name="Sharon I."/>
            <person name="Castelle C.J."/>
            <person name="Probst A.J."/>
            <person name="Thomas B.C."/>
            <person name="Singh A."/>
            <person name="Wilkins M.J."/>
            <person name="Karaoz U."/>
            <person name="Brodie E.L."/>
            <person name="Williams K.H."/>
            <person name="Hubbard S.S."/>
            <person name="Banfield J.F."/>
        </authorList>
    </citation>
    <scope>NUCLEOTIDE SEQUENCE [LARGE SCALE GENOMIC DNA]</scope>
</reference>
<dbReference type="PANTHER" id="PTHR12526:SF640">
    <property type="entry name" value="COLANIC ACID BIOSYNTHESIS GLYCOSYLTRANSFERASE WCAL-RELATED"/>
    <property type="match status" value="1"/>
</dbReference>
<comment type="similarity">
    <text evidence="1">Belongs to the glycosyltransferase group 1 family. Glycosyltransferase 4 subfamily.</text>
</comment>
<evidence type="ECO:0000256" key="3">
    <source>
        <dbReference type="ARBA" id="ARBA00022679"/>
    </source>
</evidence>
<evidence type="ECO:0000256" key="1">
    <source>
        <dbReference type="ARBA" id="ARBA00009481"/>
    </source>
</evidence>
<organism evidence="5 6">
    <name type="scientific">Candidatus Gottesmanbacteria bacterium RIFCSPHIGHO2_01_FULL_47_48</name>
    <dbReference type="NCBI Taxonomy" id="1798381"/>
    <lineage>
        <taxon>Bacteria</taxon>
        <taxon>Candidatus Gottesmaniibacteriota</taxon>
    </lineage>
</organism>
<dbReference type="Pfam" id="PF13439">
    <property type="entry name" value="Glyco_transf_4"/>
    <property type="match status" value="1"/>
</dbReference>
<evidence type="ECO:0000313" key="6">
    <source>
        <dbReference type="Proteomes" id="UP000177871"/>
    </source>
</evidence>
<dbReference type="EMBL" id="MFJK01000009">
    <property type="protein sequence ID" value="OGG19164.1"/>
    <property type="molecule type" value="Genomic_DNA"/>
</dbReference>
<dbReference type="STRING" id="1798381.A2721_01970"/>
<dbReference type="GO" id="GO:0016757">
    <property type="term" value="F:glycosyltransferase activity"/>
    <property type="evidence" value="ECO:0007669"/>
    <property type="project" value="UniProtKB-KW"/>
</dbReference>
<gene>
    <name evidence="5" type="ORF">A2721_01970</name>
</gene>
<name>A0A1F6A3P8_9BACT</name>
<protein>
    <recommendedName>
        <fullName evidence="4">Glycosyltransferase subfamily 4-like N-terminal domain-containing protein</fullName>
    </recommendedName>
</protein>
<keyword evidence="2" id="KW-0328">Glycosyltransferase</keyword>
<feature type="domain" description="Glycosyltransferase subfamily 4-like N-terminal" evidence="4">
    <location>
        <begin position="16"/>
        <end position="162"/>
    </location>
</feature>
<comment type="caution">
    <text evidence="5">The sequence shown here is derived from an EMBL/GenBank/DDBJ whole genome shotgun (WGS) entry which is preliminary data.</text>
</comment>
<keyword evidence="3" id="KW-0808">Transferase</keyword>
<dbReference type="Pfam" id="PF13692">
    <property type="entry name" value="Glyco_trans_1_4"/>
    <property type="match status" value="1"/>
</dbReference>
<evidence type="ECO:0000259" key="4">
    <source>
        <dbReference type="Pfam" id="PF13439"/>
    </source>
</evidence>
<evidence type="ECO:0000313" key="5">
    <source>
        <dbReference type="EMBL" id="OGG19164.1"/>
    </source>
</evidence>
<dbReference type="CDD" id="cd03801">
    <property type="entry name" value="GT4_PimA-like"/>
    <property type="match status" value="1"/>
</dbReference>
<dbReference type="PANTHER" id="PTHR12526">
    <property type="entry name" value="GLYCOSYLTRANSFERASE"/>
    <property type="match status" value="1"/>
</dbReference>
<dbReference type="Gene3D" id="3.40.50.2000">
    <property type="entry name" value="Glycogen Phosphorylase B"/>
    <property type="match status" value="2"/>
</dbReference>
<dbReference type="AlphaFoldDB" id="A0A1F6A3P8"/>
<sequence length="352" mass="39381">MKIAFLNIYSGINNRGAESFAHELAGRLSEKNEVLFLKADKKTWLAQPQHSTSLLKRFFLDSASLSVLLFSLRQLPILLREKPDVMIPMNGFWQLLLCKLIAIFTDSKIVVVGHSGPGWDEMWNLFLNPDVFVATTEPTANWAKKVCSWTRVETIPYGIDLATFSRPGLAKTAAKLRLELELEKPIILCPAAAVAYKRIQLAVEAVAMMDRGSLLHLGKGPLAQEIEKQGVKKLGKKRFRSTVVSPEVIPEFYAAADLVTLSSTAQENSPMVFLEAMAASKFVVTTDAPRARWILGEAGVFTNPDNIDAYAEAINSTLKRKWGKPQQDQIEQFSWDKIGKMYENLLQDILKK</sequence>
<accession>A0A1F6A3P8</accession>